<evidence type="ECO:0000259" key="2">
    <source>
        <dbReference type="Pfam" id="PF02625"/>
    </source>
</evidence>
<comment type="caution">
    <text evidence="4">The sequence shown here is derived from an EMBL/GenBank/DDBJ whole genome shotgun (WGS) entry which is preliminary data.</text>
</comment>
<dbReference type="InterPro" id="IPR027051">
    <property type="entry name" value="XdhC_Rossmann_dom"/>
</dbReference>
<dbReference type="InterPro" id="IPR003777">
    <property type="entry name" value="XdhC_CoxI"/>
</dbReference>
<proteinExistence type="predicted"/>
<evidence type="ECO:0000313" key="4">
    <source>
        <dbReference type="EMBL" id="MDU0366644.1"/>
    </source>
</evidence>
<dbReference type="RefSeq" id="WP_315993858.1">
    <property type="nucleotide sequence ID" value="NZ_JAWDIS010000001.1"/>
</dbReference>
<protein>
    <submittedName>
        <fullName evidence="4">XdhC family protein</fullName>
    </submittedName>
</protein>
<feature type="region of interest" description="Disordered" evidence="1">
    <location>
        <begin position="305"/>
        <end position="324"/>
    </location>
</feature>
<evidence type="ECO:0000259" key="3">
    <source>
        <dbReference type="Pfam" id="PF13478"/>
    </source>
</evidence>
<dbReference type="PANTHER" id="PTHR30388">
    <property type="entry name" value="ALDEHYDE OXIDOREDUCTASE MOLYBDENUM COFACTOR ASSEMBLY PROTEIN"/>
    <property type="match status" value="1"/>
</dbReference>
<feature type="compositionally biased region" description="Low complexity" evidence="1">
    <location>
        <begin position="305"/>
        <end position="322"/>
    </location>
</feature>
<keyword evidence="5" id="KW-1185">Reference proteome</keyword>
<dbReference type="InterPro" id="IPR052698">
    <property type="entry name" value="MoCofactor_Util/Proc"/>
</dbReference>
<accession>A0ABU3T5M6</accession>
<organism evidence="4 5">
    <name type="scientific">Microbacterium galbum</name>
    <dbReference type="NCBI Taxonomy" id="3075994"/>
    <lineage>
        <taxon>Bacteria</taxon>
        <taxon>Bacillati</taxon>
        <taxon>Actinomycetota</taxon>
        <taxon>Actinomycetes</taxon>
        <taxon>Micrococcales</taxon>
        <taxon>Microbacteriaceae</taxon>
        <taxon>Microbacterium</taxon>
    </lineage>
</organism>
<dbReference type="Pfam" id="PF13478">
    <property type="entry name" value="XdhC_C"/>
    <property type="match status" value="1"/>
</dbReference>
<evidence type="ECO:0000256" key="1">
    <source>
        <dbReference type="SAM" id="MobiDB-lite"/>
    </source>
</evidence>
<evidence type="ECO:0000313" key="5">
    <source>
        <dbReference type="Proteomes" id="UP001263371"/>
    </source>
</evidence>
<dbReference type="Proteomes" id="UP001263371">
    <property type="component" value="Unassembled WGS sequence"/>
</dbReference>
<gene>
    <name evidence="4" type="ORF">RWH45_05425</name>
</gene>
<name>A0ABU3T5M6_9MICO</name>
<reference evidence="4 5" key="1">
    <citation type="submission" date="2023-09" db="EMBL/GenBank/DDBJ databases">
        <title>Microbacterium fusihabitans sp. nov., Microbacterium phycihabitans sp. nov., and Microbacterium cervinum sp. nov., isolated from dried seaweeds of beach.</title>
        <authorList>
            <person name="Lee S.D."/>
        </authorList>
    </citation>
    <scope>NUCLEOTIDE SEQUENCE [LARGE SCALE GENOMIC DNA]</scope>
    <source>
        <strain evidence="4 5">KSW4-17</strain>
    </source>
</reference>
<dbReference type="EMBL" id="JAWDIS010000001">
    <property type="protein sequence ID" value="MDU0366644.1"/>
    <property type="molecule type" value="Genomic_DNA"/>
</dbReference>
<feature type="domain" description="XdhC- CoxI" evidence="2">
    <location>
        <begin position="12"/>
        <end position="78"/>
    </location>
</feature>
<dbReference type="PANTHER" id="PTHR30388:SF4">
    <property type="entry name" value="MOLYBDENUM COFACTOR INSERTION CHAPERONE PAOD"/>
    <property type="match status" value="1"/>
</dbReference>
<sequence length="339" mass="34519">MLDLAADLVPLMDAGVPLAAVTVTAVVRSAPRGVGATLVVTRDARVIGSISGGCVENDAVMLGLDALRTGHVRRARFGFTDDGTVTPIAAGLACGGAVDVVAYPLDDSVRPALEAARAGRKATVRLDLDGGPVVLERPAAPRLIVLGAGEHAAALCRLGSAAGFRVTVCDDWALLATRERFPDAAEVVVAAPHEYLATVDDADERTAVCVLTHDERLDIPALRTALRMPVGFVGAMGARATVARRAQLLRNAGVTDAELSRLHSPLGLDLGGASAEETALSVIAEIVASRNAASARPLREKAGARLHGPGAAGHGPSSGARARVSAADDAGLACGVRTA</sequence>
<dbReference type="Pfam" id="PF02625">
    <property type="entry name" value="XdhC_CoxI"/>
    <property type="match status" value="1"/>
</dbReference>
<feature type="domain" description="XdhC Rossmann" evidence="3">
    <location>
        <begin position="143"/>
        <end position="286"/>
    </location>
</feature>
<dbReference type="Gene3D" id="3.40.50.720">
    <property type="entry name" value="NAD(P)-binding Rossmann-like Domain"/>
    <property type="match status" value="1"/>
</dbReference>